<gene>
    <name evidence="2" type="ORF">ENR23_06130</name>
</gene>
<proteinExistence type="predicted"/>
<feature type="signal peptide" evidence="1">
    <location>
        <begin position="1"/>
        <end position="23"/>
    </location>
</feature>
<sequence length="267" mass="28071">MTRRAASAALALGLLAAAGCAPRAVRAPALDASSVAERHAAALAARRAVGEALDAEARVWVGGSAFGELPAVSAVLALGGPDACRLRVQSLFGTALDVAARGDSLEAFVPPRRLALRLPAAAARLGVRDPGGLAVRVWSAGWEPPRAAWAAAAWRDSLLEVTWLEDGDTLSVGVGISGLPGTARLARPGGPVVRAAYRRWQPVEGTAWPSRVDFEDEAGTVRITCRVDRARRPARPDRARLVARIPDDAEVLEWDDLRRAIARLGGL</sequence>
<evidence type="ECO:0000256" key="1">
    <source>
        <dbReference type="SAM" id="SignalP"/>
    </source>
</evidence>
<comment type="caution">
    <text evidence="2">The sequence shown here is derived from an EMBL/GenBank/DDBJ whole genome shotgun (WGS) entry which is preliminary data.</text>
</comment>
<accession>A0A832I0X6</accession>
<keyword evidence="1" id="KW-0732">Signal</keyword>
<protein>
    <recommendedName>
        <fullName evidence="3">DUF4292 domain-containing protein</fullName>
    </recommendedName>
</protein>
<organism evidence="2">
    <name type="scientific">Eiseniibacteriota bacterium</name>
    <dbReference type="NCBI Taxonomy" id="2212470"/>
    <lineage>
        <taxon>Bacteria</taxon>
        <taxon>Candidatus Eiseniibacteriota</taxon>
    </lineage>
</organism>
<dbReference type="EMBL" id="DSQF01000012">
    <property type="protein sequence ID" value="HGZ42992.1"/>
    <property type="molecule type" value="Genomic_DNA"/>
</dbReference>
<evidence type="ECO:0008006" key="3">
    <source>
        <dbReference type="Google" id="ProtNLM"/>
    </source>
</evidence>
<dbReference type="AlphaFoldDB" id="A0A832I0X6"/>
<evidence type="ECO:0000313" key="2">
    <source>
        <dbReference type="EMBL" id="HGZ42992.1"/>
    </source>
</evidence>
<dbReference type="PROSITE" id="PS51257">
    <property type="entry name" value="PROKAR_LIPOPROTEIN"/>
    <property type="match status" value="1"/>
</dbReference>
<reference evidence="2" key="1">
    <citation type="journal article" date="2020" name="mSystems">
        <title>Genome- and Community-Level Interaction Insights into Carbon Utilization and Element Cycling Functions of Hydrothermarchaeota in Hydrothermal Sediment.</title>
        <authorList>
            <person name="Zhou Z."/>
            <person name="Liu Y."/>
            <person name="Xu W."/>
            <person name="Pan J."/>
            <person name="Luo Z.H."/>
            <person name="Li M."/>
        </authorList>
    </citation>
    <scope>NUCLEOTIDE SEQUENCE [LARGE SCALE GENOMIC DNA]</scope>
    <source>
        <strain evidence="2">SpSt-381</strain>
    </source>
</reference>
<name>A0A832I0X6_UNCEI</name>
<feature type="chain" id="PRO_5032294639" description="DUF4292 domain-containing protein" evidence="1">
    <location>
        <begin position="24"/>
        <end position="267"/>
    </location>
</feature>